<evidence type="ECO:0008006" key="5">
    <source>
        <dbReference type="Google" id="ProtNLM"/>
    </source>
</evidence>
<name>A0A9D4STL7_RHISA</name>
<evidence type="ECO:0000313" key="3">
    <source>
        <dbReference type="EMBL" id="KAH7948090.1"/>
    </source>
</evidence>
<proteinExistence type="predicted"/>
<reference evidence="3" key="2">
    <citation type="submission" date="2021-09" db="EMBL/GenBank/DDBJ databases">
        <authorList>
            <person name="Jia N."/>
            <person name="Wang J."/>
            <person name="Shi W."/>
            <person name="Du L."/>
            <person name="Sun Y."/>
            <person name="Zhan W."/>
            <person name="Jiang J."/>
            <person name="Wang Q."/>
            <person name="Zhang B."/>
            <person name="Ji P."/>
            <person name="Sakyi L.B."/>
            <person name="Cui X."/>
            <person name="Yuan T."/>
            <person name="Jiang B."/>
            <person name="Yang W."/>
            <person name="Lam T.T.-Y."/>
            <person name="Chang Q."/>
            <person name="Ding S."/>
            <person name="Wang X."/>
            <person name="Zhu J."/>
            <person name="Ruan X."/>
            <person name="Zhao L."/>
            <person name="Wei J."/>
            <person name="Que T."/>
            <person name="Du C."/>
            <person name="Cheng J."/>
            <person name="Dai P."/>
            <person name="Han X."/>
            <person name="Huang E."/>
            <person name="Gao Y."/>
            <person name="Liu J."/>
            <person name="Shao H."/>
            <person name="Ye R."/>
            <person name="Li L."/>
            <person name="Wei W."/>
            <person name="Wang X."/>
            <person name="Wang C."/>
            <person name="Huo Q."/>
            <person name="Li W."/>
            <person name="Guo W."/>
            <person name="Chen H."/>
            <person name="Chen S."/>
            <person name="Zhou L."/>
            <person name="Zhou L."/>
            <person name="Ni X."/>
            <person name="Tian J."/>
            <person name="Zhou Y."/>
            <person name="Sheng Y."/>
            <person name="Liu T."/>
            <person name="Pan Y."/>
            <person name="Xia L."/>
            <person name="Li J."/>
            <person name="Zhao F."/>
            <person name="Cao W."/>
        </authorList>
    </citation>
    <scope>NUCLEOTIDE SEQUENCE</scope>
    <source>
        <strain evidence="3">Rsan-2018</strain>
        <tissue evidence="3">Larvae</tissue>
    </source>
</reference>
<feature type="region of interest" description="Disordered" evidence="1">
    <location>
        <begin position="238"/>
        <end position="259"/>
    </location>
</feature>
<feature type="region of interest" description="Disordered" evidence="1">
    <location>
        <begin position="447"/>
        <end position="567"/>
    </location>
</feature>
<dbReference type="Gene3D" id="4.10.410.10">
    <property type="entry name" value="Pancreatic trypsin inhibitor Kunitz domain"/>
    <property type="match status" value="1"/>
</dbReference>
<feature type="region of interest" description="Disordered" evidence="1">
    <location>
        <begin position="76"/>
        <end position="126"/>
    </location>
</feature>
<feature type="transmembrane region" description="Helical" evidence="2">
    <location>
        <begin position="154"/>
        <end position="178"/>
    </location>
</feature>
<dbReference type="InterPro" id="IPR036880">
    <property type="entry name" value="Kunitz_BPTI_sf"/>
</dbReference>
<keyword evidence="2" id="KW-1133">Transmembrane helix</keyword>
<dbReference type="Proteomes" id="UP000821837">
    <property type="component" value="Chromosome 6"/>
</dbReference>
<dbReference type="VEuPathDB" id="VectorBase:RSAN_033408"/>
<feature type="compositionally biased region" description="Basic and acidic residues" evidence="1">
    <location>
        <begin position="543"/>
        <end position="557"/>
    </location>
</feature>
<accession>A0A9D4STL7</accession>
<keyword evidence="2" id="KW-0812">Transmembrane</keyword>
<organism evidence="3 4">
    <name type="scientific">Rhipicephalus sanguineus</name>
    <name type="common">Brown dog tick</name>
    <name type="synonym">Ixodes sanguineus</name>
    <dbReference type="NCBI Taxonomy" id="34632"/>
    <lineage>
        <taxon>Eukaryota</taxon>
        <taxon>Metazoa</taxon>
        <taxon>Ecdysozoa</taxon>
        <taxon>Arthropoda</taxon>
        <taxon>Chelicerata</taxon>
        <taxon>Arachnida</taxon>
        <taxon>Acari</taxon>
        <taxon>Parasitiformes</taxon>
        <taxon>Ixodida</taxon>
        <taxon>Ixodoidea</taxon>
        <taxon>Ixodidae</taxon>
        <taxon>Rhipicephalinae</taxon>
        <taxon>Rhipicephalus</taxon>
        <taxon>Rhipicephalus</taxon>
    </lineage>
</organism>
<evidence type="ECO:0000256" key="1">
    <source>
        <dbReference type="SAM" id="MobiDB-lite"/>
    </source>
</evidence>
<gene>
    <name evidence="3" type="ORF">HPB52_018442</name>
</gene>
<protein>
    <recommendedName>
        <fullName evidence="5">BPTI/Kunitz inhibitor domain-containing protein</fullName>
    </recommendedName>
</protein>
<reference evidence="3" key="1">
    <citation type="journal article" date="2020" name="Cell">
        <title>Large-Scale Comparative Analyses of Tick Genomes Elucidate Their Genetic Diversity and Vector Capacities.</title>
        <authorList>
            <consortium name="Tick Genome and Microbiome Consortium (TIGMIC)"/>
            <person name="Jia N."/>
            <person name="Wang J."/>
            <person name="Shi W."/>
            <person name="Du L."/>
            <person name="Sun Y."/>
            <person name="Zhan W."/>
            <person name="Jiang J.F."/>
            <person name="Wang Q."/>
            <person name="Zhang B."/>
            <person name="Ji P."/>
            <person name="Bell-Sakyi L."/>
            <person name="Cui X.M."/>
            <person name="Yuan T.T."/>
            <person name="Jiang B.G."/>
            <person name="Yang W.F."/>
            <person name="Lam T.T."/>
            <person name="Chang Q.C."/>
            <person name="Ding S.J."/>
            <person name="Wang X.J."/>
            <person name="Zhu J.G."/>
            <person name="Ruan X.D."/>
            <person name="Zhao L."/>
            <person name="Wei J.T."/>
            <person name="Ye R.Z."/>
            <person name="Que T.C."/>
            <person name="Du C.H."/>
            <person name="Zhou Y.H."/>
            <person name="Cheng J.X."/>
            <person name="Dai P.F."/>
            <person name="Guo W.B."/>
            <person name="Han X.H."/>
            <person name="Huang E.J."/>
            <person name="Li L.F."/>
            <person name="Wei W."/>
            <person name="Gao Y.C."/>
            <person name="Liu J.Z."/>
            <person name="Shao H.Z."/>
            <person name="Wang X."/>
            <person name="Wang C.C."/>
            <person name="Yang T.C."/>
            <person name="Huo Q.B."/>
            <person name="Li W."/>
            <person name="Chen H.Y."/>
            <person name="Chen S.E."/>
            <person name="Zhou L.G."/>
            <person name="Ni X.B."/>
            <person name="Tian J.H."/>
            <person name="Sheng Y."/>
            <person name="Liu T."/>
            <person name="Pan Y.S."/>
            <person name="Xia L.Y."/>
            <person name="Li J."/>
            <person name="Zhao F."/>
            <person name="Cao W.C."/>
        </authorList>
    </citation>
    <scope>NUCLEOTIDE SEQUENCE</scope>
    <source>
        <strain evidence="3">Rsan-2018</strain>
    </source>
</reference>
<dbReference type="GO" id="GO:0004867">
    <property type="term" value="F:serine-type endopeptidase inhibitor activity"/>
    <property type="evidence" value="ECO:0007669"/>
    <property type="project" value="InterPro"/>
</dbReference>
<dbReference type="AlphaFoldDB" id="A0A9D4STL7"/>
<dbReference type="EMBL" id="JABSTV010001252">
    <property type="protein sequence ID" value="KAH7948090.1"/>
    <property type="molecule type" value="Genomic_DNA"/>
</dbReference>
<sequence>MISTSKIRRPPAVVHDERQKLRRVCFLESSTGNVAEGTVGEIAESTVWKSKEETWPTPRPNDAKYDFQFGSDVNAKAGPAGASASRLFHESRQPSNARLAPGRRPAMTPNFQGTPPQSSPPSGNARVDVLDTVSKAYELRRGDRDERDGSEQPWLQNFGIGVLVAALVAAVITLALTADRPTATVNRKEASTLPRGLEEFSAAGGRRIVASIEARRTAARIGTKVMTRRRTVVVTTASTLRKSETKTQPVPRRHTENQTRPVDRRCGRRFYTYCEQEIREAYYDDRSRSCAWSERDRVRVCNRGANRFRNLGTCLDSCARDPPRERCFESVLLTDCSRRDVVEKWWFFDGARCVHWDFPMGDCPSSRGGRAFRSLRECSVTCLQHTHLRRRRLDGATVPQRSRCLAPLAVTCDPRSIRFPYFADMNAQGSARGPCDYWRAAPADTPKVPETLQHSTTPASAPSAVEPERVETDVVPVGTADTTEGQGETAADSEDEMCVTSATLKRPLDDAGELDGASSTNSQEPPAKAPQGRRLSLKPKPKVPTDRRLADKAKENSAGKQDGPGGG</sequence>
<evidence type="ECO:0000313" key="4">
    <source>
        <dbReference type="Proteomes" id="UP000821837"/>
    </source>
</evidence>
<comment type="caution">
    <text evidence="3">The sequence shown here is derived from an EMBL/GenBank/DDBJ whole genome shotgun (WGS) entry which is preliminary data.</text>
</comment>
<keyword evidence="2" id="KW-0472">Membrane</keyword>
<keyword evidence="4" id="KW-1185">Reference proteome</keyword>
<evidence type="ECO:0000256" key="2">
    <source>
        <dbReference type="SAM" id="Phobius"/>
    </source>
</evidence>